<name>A0A6J5KL76_9CAUD</name>
<organism evidence="1">
    <name type="scientific">uncultured Caudovirales phage</name>
    <dbReference type="NCBI Taxonomy" id="2100421"/>
    <lineage>
        <taxon>Viruses</taxon>
        <taxon>Duplodnaviria</taxon>
        <taxon>Heunggongvirae</taxon>
        <taxon>Uroviricota</taxon>
        <taxon>Caudoviricetes</taxon>
        <taxon>Peduoviridae</taxon>
        <taxon>Maltschvirus</taxon>
        <taxon>Maltschvirus maltsch</taxon>
    </lineage>
</organism>
<dbReference type="InterPro" id="IPR006448">
    <property type="entry name" value="Phage_term_ssu_P27"/>
</dbReference>
<dbReference type="Pfam" id="PF05119">
    <property type="entry name" value="Terminase_4"/>
    <property type="match status" value="1"/>
</dbReference>
<protein>
    <submittedName>
        <fullName evidence="1">COG3747 Phage terminase, small subunit</fullName>
    </submittedName>
</protein>
<gene>
    <name evidence="1" type="ORF">UFOVP17_49</name>
</gene>
<proteinExistence type="predicted"/>
<sequence length="158" mass="17557">MKEKTLPAELRIIRTGDKTIDLPEKIKTRVPQADWLENPDAWNASRFIKETADFMYEIYGIDADQDKHLLAMLADQISIYVEAKKGIARDGIVAEFNGGKTMGASPYFAVMKEALKKIVVLMNELGLTPKGRMGKTTSNTTSNTTSYDDLLGGVKVKK</sequence>
<accession>A0A6J5KL76</accession>
<evidence type="ECO:0000313" key="1">
    <source>
        <dbReference type="EMBL" id="CAB4122053.1"/>
    </source>
</evidence>
<reference evidence="1" key="1">
    <citation type="submission" date="2020-04" db="EMBL/GenBank/DDBJ databases">
        <authorList>
            <person name="Chiriac C."/>
            <person name="Salcher M."/>
            <person name="Ghai R."/>
            <person name="Kavagutti S V."/>
        </authorList>
    </citation>
    <scope>NUCLEOTIDE SEQUENCE</scope>
</reference>
<dbReference type="EMBL" id="LR796154">
    <property type="protein sequence ID" value="CAB4122053.1"/>
    <property type="molecule type" value="Genomic_DNA"/>
</dbReference>